<dbReference type="PANTHER" id="PTHR30528:SF0">
    <property type="entry name" value="CYTOPLASMIC PROTEIN"/>
    <property type="match status" value="1"/>
</dbReference>
<proteinExistence type="predicted"/>
<dbReference type="Pfam" id="PF06224">
    <property type="entry name" value="AlkZ-like"/>
    <property type="match status" value="1"/>
</dbReference>
<organism evidence="1 2">
    <name type="scientific">Stieleria varia</name>
    <dbReference type="NCBI Taxonomy" id="2528005"/>
    <lineage>
        <taxon>Bacteria</taxon>
        <taxon>Pseudomonadati</taxon>
        <taxon>Planctomycetota</taxon>
        <taxon>Planctomycetia</taxon>
        <taxon>Pirellulales</taxon>
        <taxon>Pirellulaceae</taxon>
        <taxon>Stieleria</taxon>
    </lineage>
</organism>
<evidence type="ECO:0008006" key="3">
    <source>
        <dbReference type="Google" id="ProtNLM"/>
    </source>
</evidence>
<protein>
    <recommendedName>
        <fullName evidence="3">Winged helix-turn-helix domain-containing protein</fullName>
    </recommendedName>
</protein>
<dbReference type="Proteomes" id="UP000320176">
    <property type="component" value="Unassembled WGS sequence"/>
</dbReference>
<reference evidence="1 2" key="1">
    <citation type="submission" date="2019-02" db="EMBL/GenBank/DDBJ databases">
        <title>Deep-cultivation of Planctomycetes and their phenomic and genomic characterization uncovers novel biology.</title>
        <authorList>
            <person name="Wiegand S."/>
            <person name="Jogler M."/>
            <person name="Boedeker C."/>
            <person name="Pinto D."/>
            <person name="Vollmers J."/>
            <person name="Rivas-Marin E."/>
            <person name="Kohn T."/>
            <person name="Peeters S.H."/>
            <person name="Heuer A."/>
            <person name="Rast P."/>
            <person name="Oberbeckmann S."/>
            <person name="Bunk B."/>
            <person name="Jeske O."/>
            <person name="Meyerdierks A."/>
            <person name="Storesund J.E."/>
            <person name="Kallscheuer N."/>
            <person name="Luecker S."/>
            <person name="Lage O.M."/>
            <person name="Pohl T."/>
            <person name="Merkel B.J."/>
            <person name="Hornburger P."/>
            <person name="Mueller R.-W."/>
            <person name="Bruemmer F."/>
            <person name="Labrenz M."/>
            <person name="Spormann A.M."/>
            <person name="Op Den Camp H."/>
            <person name="Overmann J."/>
            <person name="Amann R."/>
            <person name="Jetten M.S.M."/>
            <person name="Mascher T."/>
            <person name="Medema M.H."/>
            <person name="Devos D.P."/>
            <person name="Kaster A.-K."/>
            <person name="Ovreas L."/>
            <person name="Rohde M."/>
            <person name="Galperin M.Y."/>
            <person name="Jogler C."/>
        </authorList>
    </citation>
    <scope>NUCLEOTIDE SEQUENCE [LARGE SCALE GENOMIC DNA]</scope>
    <source>
        <strain evidence="1 2">Pla52n</strain>
    </source>
</reference>
<evidence type="ECO:0000313" key="2">
    <source>
        <dbReference type="Proteomes" id="UP000320176"/>
    </source>
</evidence>
<accession>A0A5C5ZXK1</accession>
<comment type="caution">
    <text evidence="1">The sequence shown here is derived from an EMBL/GenBank/DDBJ whole genome shotgun (WGS) entry which is preliminary data.</text>
</comment>
<dbReference type="AlphaFoldDB" id="A0A5C5ZXK1"/>
<name>A0A5C5ZXK1_9BACT</name>
<dbReference type="PANTHER" id="PTHR30528">
    <property type="entry name" value="CYTOPLASMIC PROTEIN"/>
    <property type="match status" value="1"/>
</dbReference>
<keyword evidence="2" id="KW-1185">Reference proteome</keyword>
<gene>
    <name evidence="1" type="ORF">Pla52n_62560</name>
</gene>
<sequence length="425" mass="47835">MVRYRCLTVMGKAVATNKSSDLSIDEARRVVLHAQGFHGVRSTKPVSRRKLSDSIQRLGVLQIDSVNILARAHTLPTFSRIGHYRENDLFDLAYSDRHRALFEYWGHAASLLPLDLYPLLRWRMTRAEQGTGIYTGLARFGRERAELIQQVRREITDRGPLSAAELTLSNNRSGGWWGWSDGKTALEWLFWAGIVTTATRRSTFERVYDLTQRVLPPAVLNAKAPDECESHRQLVGRSAIALGVATESCIRDYYRLAAKETRVAIGELTDAGELIRVQVDGWRKPAFMHHTNKVPRSGSGKNAAALLAPFDPLIWHRDRAEFLFGAQIRLEIYTPAEKRKYGYYVLPFLLGDRVVARVDLKADRQNETLCVLATHAESGVAPKTFVSELAKELNLLAHWLGLPKVQVTQKGNAARALRAEIGQSR</sequence>
<dbReference type="InterPro" id="IPR009351">
    <property type="entry name" value="AlkZ-like"/>
</dbReference>
<dbReference type="EMBL" id="SJPN01000011">
    <property type="protein sequence ID" value="TWT92382.1"/>
    <property type="molecule type" value="Genomic_DNA"/>
</dbReference>
<evidence type="ECO:0000313" key="1">
    <source>
        <dbReference type="EMBL" id="TWT92382.1"/>
    </source>
</evidence>